<sequence length="94" mass="10660">MQTGSGRWKDLRESYGYVASSRVYLSAEGEEEGEEEEEEEEEEDDDDDDDDEWRGAGSADARRHVTDDKATDDGRGRRGRVFLRRGQGPTTLTN</sequence>
<keyword evidence="3" id="KW-1185">Reference proteome</keyword>
<evidence type="ECO:0000313" key="3">
    <source>
        <dbReference type="Proteomes" id="UP001163105"/>
    </source>
</evidence>
<evidence type="ECO:0000313" key="2">
    <source>
        <dbReference type="EMBL" id="KAJ6441585.1"/>
    </source>
</evidence>
<gene>
    <name evidence="2" type="ORF">O9K51_05136</name>
</gene>
<feature type="region of interest" description="Disordered" evidence="1">
    <location>
        <begin position="19"/>
        <end position="94"/>
    </location>
</feature>
<organism evidence="2 3">
    <name type="scientific">Purpureocillium lavendulum</name>
    <dbReference type="NCBI Taxonomy" id="1247861"/>
    <lineage>
        <taxon>Eukaryota</taxon>
        <taxon>Fungi</taxon>
        <taxon>Dikarya</taxon>
        <taxon>Ascomycota</taxon>
        <taxon>Pezizomycotina</taxon>
        <taxon>Sordariomycetes</taxon>
        <taxon>Hypocreomycetidae</taxon>
        <taxon>Hypocreales</taxon>
        <taxon>Ophiocordycipitaceae</taxon>
        <taxon>Purpureocillium</taxon>
    </lineage>
</organism>
<reference evidence="2" key="1">
    <citation type="submission" date="2023-01" db="EMBL/GenBank/DDBJ databases">
        <title>The growth and conidiation of Purpureocillium lavendulum are regulated by nitrogen source and histone H3K14 acetylation.</title>
        <authorList>
            <person name="Tang P."/>
            <person name="Han J."/>
            <person name="Zhang C."/>
            <person name="Tang P."/>
            <person name="Qi F."/>
            <person name="Zhang K."/>
            <person name="Liang L."/>
        </authorList>
    </citation>
    <scope>NUCLEOTIDE SEQUENCE</scope>
    <source>
        <strain evidence="2">YMF1.00683</strain>
    </source>
</reference>
<feature type="compositionally biased region" description="Basic and acidic residues" evidence="1">
    <location>
        <begin position="60"/>
        <end position="76"/>
    </location>
</feature>
<dbReference type="Proteomes" id="UP001163105">
    <property type="component" value="Unassembled WGS sequence"/>
</dbReference>
<dbReference type="AlphaFoldDB" id="A0AB34FU28"/>
<evidence type="ECO:0000256" key="1">
    <source>
        <dbReference type="SAM" id="MobiDB-lite"/>
    </source>
</evidence>
<protein>
    <submittedName>
        <fullName evidence="2">Uncharacterized protein</fullName>
    </submittedName>
</protein>
<comment type="caution">
    <text evidence="2">The sequence shown here is derived from an EMBL/GenBank/DDBJ whole genome shotgun (WGS) entry which is preliminary data.</text>
</comment>
<name>A0AB34FU28_9HYPO</name>
<accession>A0AB34FU28</accession>
<proteinExistence type="predicted"/>
<dbReference type="EMBL" id="JAQHRD010000004">
    <property type="protein sequence ID" value="KAJ6441585.1"/>
    <property type="molecule type" value="Genomic_DNA"/>
</dbReference>
<feature type="compositionally biased region" description="Acidic residues" evidence="1">
    <location>
        <begin position="28"/>
        <end position="52"/>
    </location>
</feature>